<dbReference type="InterPro" id="IPR012640">
    <property type="entry name" value="Membr_lipoprot_lipid_attach_CS"/>
</dbReference>
<organism evidence="8 9">
    <name type="scientific">Algoriphagus iocasae</name>
    <dbReference type="NCBI Taxonomy" id="1836499"/>
    <lineage>
        <taxon>Bacteria</taxon>
        <taxon>Pseudomonadati</taxon>
        <taxon>Bacteroidota</taxon>
        <taxon>Cytophagia</taxon>
        <taxon>Cytophagales</taxon>
        <taxon>Cyclobacteriaceae</taxon>
        <taxon>Algoriphagus</taxon>
    </lineage>
</organism>
<gene>
    <name evidence="8" type="ORF">FHS59_002165</name>
</gene>
<protein>
    <recommendedName>
        <fullName evidence="3">Type IV secretion system putative lipoprotein virB7</fullName>
    </recommendedName>
</protein>
<dbReference type="Proteomes" id="UP000588604">
    <property type="component" value="Unassembled WGS sequence"/>
</dbReference>
<accession>A0A841MM12</accession>
<keyword evidence="6" id="KW-0998">Cell outer membrane</keyword>
<evidence type="ECO:0000256" key="4">
    <source>
        <dbReference type="ARBA" id="ARBA00022729"/>
    </source>
</evidence>
<dbReference type="SUPFAM" id="SSF48452">
    <property type="entry name" value="TPR-like"/>
    <property type="match status" value="1"/>
</dbReference>
<comment type="subcellular location">
    <subcellularLocation>
        <location evidence="1">Cell outer membrane</location>
    </subcellularLocation>
</comment>
<proteinExistence type="inferred from homology"/>
<evidence type="ECO:0000259" key="7">
    <source>
        <dbReference type="Pfam" id="PF07980"/>
    </source>
</evidence>
<dbReference type="AlphaFoldDB" id="A0A841MM12"/>
<dbReference type="Pfam" id="PF08139">
    <property type="entry name" value="LPAM_1"/>
    <property type="match status" value="1"/>
</dbReference>
<comment type="caution">
    <text evidence="8">The sequence shown here is derived from an EMBL/GenBank/DDBJ whole genome shotgun (WGS) entry which is preliminary data.</text>
</comment>
<evidence type="ECO:0000256" key="2">
    <source>
        <dbReference type="ARBA" id="ARBA00006275"/>
    </source>
</evidence>
<feature type="domain" description="RagB/SusD" evidence="7">
    <location>
        <begin position="267"/>
        <end position="595"/>
    </location>
</feature>
<keyword evidence="5" id="KW-0472">Membrane</keyword>
<keyword evidence="4" id="KW-0732">Signal</keyword>
<dbReference type="EMBL" id="JACIJO010000002">
    <property type="protein sequence ID" value="MBB6326537.1"/>
    <property type="molecule type" value="Genomic_DNA"/>
</dbReference>
<dbReference type="Pfam" id="PF07980">
    <property type="entry name" value="SusD_RagB"/>
    <property type="match status" value="1"/>
</dbReference>
<reference evidence="8 9" key="1">
    <citation type="submission" date="2020-08" db="EMBL/GenBank/DDBJ databases">
        <title>Genomic Encyclopedia of Type Strains, Phase IV (KMG-IV): sequencing the most valuable type-strain genomes for metagenomic binning, comparative biology and taxonomic classification.</title>
        <authorList>
            <person name="Goeker M."/>
        </authorList>
    </citation>
    <scope>NUCLEOTIDE SEQUENCE [LARGE SCALE GENOMIC DNA]</scope>
    <source>
        <strain evidence="8 9">DSM 102044</strain>
    </source>
</reference>
<dbReference type="RefSeq" id="WP_184495134.1">
    <property type="nucleotide sequence ID" value="NZ_JACIJO010000002.1"/>
</dbReference>
<sequence length="596" mass="66990">MKKYILYLSAAFLLASCNDDFLDKYPQTSVAPEEFFKTEEDLELYVNGLLTMAGPGSYLGDQSSDNLATTGAIEIKSIMTGSPSSQTITGGWNWGTLRNINYFLDNYTKATGTEEGIAHYVGLGRYYRAMFYFNMVKRYSDVPWFETTLSPGDEDLYKPRDSREMVMSKVMEDLDFAMANVRESVPTGTPDVWAVKAFAARVALYEGTYRKYHSELGLEGTSSQFLEKAKTVAQEIINSGLFSIYNSGKPSSDYASLFGAQNLLGNPEVILANIYDSSKDRGSNNNTGIFGDYEQSPSKDLVMSYLMKDGSRFTEMEGYEKLGFVAEFKDRDPRLSQTIVYPGWVRQPDSNPYIQNLSKNFTGYHQMKGYVNSIDNVEVSSADFPVYRFAETLLIYAEAKAELDELNQGDLDMSINVLRQRAGMPNLDLAMANGNPDPFLISKYPNVSSSNQGVLLEIRRERRIELALEGYRFDDLMRWNAGKLLENIPMGMYFPGLGKYDMTGDGIEDIILVDKESSIPVGDEKEKNSLGVALIYYKAGTIDENVDVFLSEGKNGGNMVTETKARNFVEPKYYYRPVPIQQVTLNPNLTQIFGWD</sequence>
<evidence type="ECO:0000256" key="5">
    <source>
        <dbReference type="ARBA" id="ARBA00023136"/>
    </source>
</evidence>
<evidence type="ECO:0000256" key="1">
    <source>
        <dbReference type="ARBA" id="ARBA00004442"/>
    </source>
</evidence>
<evidence type="ECO:0000313" key="8">
    <source>
        <dbReference type="EMBL" id="MBB6326537.1"/>
    </source>
</evidence>
<dbReference type="PROSITE" id="PS51257">
    <property type="entry name" value="PROKAR_LIPOPROTEIN"/>
    <property type="match status" value="1"/>
</dbReference>
<dbReference type="GO" id="GO:0009279">
    <property type="term" value="C:cell outer membrane"/>
    <property type="evidence" value="ECO:0007669"/>
    <property type="project" value="UniProtKB-SubCell"/>
</dbReference>
<dbReference type="InterPro" id="IPR012944">
    <property type="entry name" value="SusD_RagB_dom"/>
</dbReference>
<evidence type="ECO:0000256" key="3">
    <source>
        <dbReference type="ARBA" id="ARBA00017922"/>
    </source>
</evidence>
<comment type="similarity">
    <text evidence="2">Belongs to the SusD family.</text>
</comment>
<name>A0A841MM12_9BACT</name>
<evidence type="ECO:0000256" key="6">
    <source>
        <dbReference type="ARBA" id="ARBA00023237"/>
    </source>
</evidence>
<evidence type="ECO:0000313" key="9">
    <source>
        <dbReference type="Proteomes" id="UP000588604"/>
    </source>
</evidence>
<dbReference type="Gene3D" id="1.25.40.390">
    <property type="match status" value="1"/>
</dbReference>
<keyword evidence="9" id="KW-1185">Reference proteome</keyword>
<dbReference type="InterPro" id="IPR011990">
    <property type="entry name" value="TPR-like_helical_dom_sf"/>
</dbReference>